<keyword evidence="1" id="KW-0443">Lipid metabolism</keyword>
<dbReference type="InterPro" id="IPR016035">
    <property type="entry name" value="Acyl_Trfase/lysoPLipase"/>
</dbReference>
<feature type="active site" description="Nucleophile" evidence="1">
    <location>
        <position position="42"/>
    </location>
</feature>
<dbReference type="Proteomes" id="UP000515275">
    <property type="component" value="Chromosome"/>
</dbReference>
<dbReference type="GO" id="GO:0016787">
    <property type="term" value="F:hydrolase activity"/>
    <property type="evidence" value="ECO:0007669"/>
    <property type="project" value="UniProtKB-UniRule"/>
</dbReference>
<keyword evidence="3" id="KW-1185">Reference proteome</keyword>
<protein>
    <submittedName>
        <fullName evidence="2">Patatin family protein</fullName>
    </submittedName>
</protein>
<dbReference type="GO" id="GO:0016042">
    <property type="term" value="P:lipid catabolic process"/>
    <property type="evidence" value="ECO:0007669"/>
    <property type="project" value="UniProtKB-UniRule"/>
</dbReference>
<evidence type="ECO:0000313" key="2">
    <source>
        <dbReference type="EMBL" id="QNH96982.1"/>
    </source>
</evidence>
<dbReference type="Pfam" id="PF19890">
    <property type="entry name" value="DUF6363"/>
    <property type="match status" value="1"/>
</dbReference>
<dbReference type="AlphaFoldDB" id="A0A7G7YR62"/>
<evidence type="ECO:0000313" key="3">
    <source>
        <dbReference type="Proteomes" id="UP000515275"/>
    </source>
</evidence>
<organism evidence="2 3">
    <name type="scientific">Corynebacterium anserum</name>
    <dbReference type="NCBI Taxonomy" id="2684406"/>
    <lineage>
        <taxon>Bacteria</taxon>
        <taxon>Bacillati</taxon>
        <taxon>Actinomycetota</taxon>
        <taxon>Actinomycetes</taxon>
        <taxon>Mycobacteriales</taxon>
        <taxon>Corynebacteriaceae</taxon>
        <taxon>Corynebacterium</taxon>
    </lineage>
</organism>
<dbReference type="SUPFAM" id="SSF52151">
    <property type="entry name" value="FabD/lysophospholipase-like"/>
    <property type="match status" value="1"/>
</dbReference>
<feature type="short sequence motif" description="DGA/G" evidence="1">
    <location>
        <begin position="167"/>
        <end position="169"/>
    </location>
</feature>
<sequence>MVHAEKVALIYEGGGMRNAYTAAVVDRLIYNSVTFGWVGGISAGATHTANYLSGDRVRARKCFVEFGADPRTGGVRSFLRGTGYFNAEYIYEAVGLPDADLPFDWEAFHANPTPFRIGATRADTGETVYFGREDAPTVQDLMRRVRCSSTLPGLMPVPEVGGVEYVDGALGKSGGLPVDAAIDDGFEKFLIIRTRPRGFRRTPPRSPQLIRRMLRKRPVVADLMLTRHERYNKACELIEDLEQSGQAKVFYPENMKIANIERNFPKLQQAFNYGLEQTQREWDEWIQFLGN</sequence>
<dbReference type="InterPro" id="IPR045943">
    <property type="entry name" value="DUF6363"/>
</dbReference>
<dbReference type="InterPro" id="IPR002641">
    <property type="entry name" value="PNPLA_dom"/>
</dbReference>
<comment type="caution">
    <text evidence="1">Lacks conserved residue(s) required for the propagation of feature annotation.</text>
</comment>
<dbReference type="PROSITE" id="PS51635">
    <property type="entry name" value="PNPLA"/>
    <property type="match status" value="1"/>
</dbReference>
<dbReference type="Gene3D" id="3.40.1090.10">
    <property type="entry name" value="Cytosolic phospholipase A2 catalytic domain"/>
    <property type="match status" value="1"/>
</dbReference>
<dbReference type="EMBL" id="CP046883">
    <property type="protein sequence ID" value="QNH96982.1"/>
    <property type="molecule type" value="Genomic_DNA"/>
</dbReference>
<keyword evidence="1" id="KW-0378">Hydrolase</keyword>
<reference evidence="2 3" key="1">
    <citation type="submission" date="2019-12" db="EMBL/GenBank/DDBJ databases">
        <title>Corynebacterium sp. nov., isolated from feces of the Anser Albifrons in China.</title>
        <authorList>
            <person name="Liu Q."/>
        </authorList>
    </citation>
    <scope>NUCLEOTIDE SEQUENCE [LARGE SCALE GENOMIC DNA]</scope>
    <source>
        <strain evidence="2 3">23H37-10</strain>
    </source>
</reference>
<evidence type="ECO:0000256" key="1">
    <source>
        <dbReference type="PROSITE-ProRule" id="PRU01161"/>
    </source>
</evidence>
<feature type="short sequence motif" description="GXSXG" evidence="1">
    <location>
        <begin position="40"/>
        <end position="44"/>
    </location>
</feature>
<dbReference type="Pfam" id="PF01734">
    <property type="entry name" value="Patatin"/>
    <property type="match status" value="1"/>
</dbReference>
<keyword evidence="1" id="KW-0442">Lipid degradation</keyword>
<accession>A0A7G7YR62</accession>
<proteinExistence type="predicted"/>
<dbReference type="InterPro" id="IPR037483">
    <property type="entry name" value="YjjU-like"/>
</dbReference>
<gene>
    <name evidence="2" type="ORF">GP473_06350</name>
</gene>
<dbReference type="CDD" id="cd07208">
    <property type="entry name" value="Pat_hypo_Ecoli_yjju_like"/>
    <property type="match status" value="1"/>
</dbReference>
<name>A0A7G7YR62_9CORY</name>
<dbReference type="KEGG" id="cans:GP473_06350"/>
<feature type="active site" description="Proton acceptor" evidence="1">
    <location>
        <position position="167"/>
    </location>
</feature>